<protein>
    <submittedName>
        <fullName evidence="1">Unnamed protein product</fullName>
    </submittedName>
</protein>
<dbReference type="EMBL" id="BSYA01000132">
    <property type="protein sequence ID" value="GMG34119.1"/>
    <property type="molecule type" value="Genomic_DNA"/>
</dbReference>
<evidence type="ECO:0000313" key="1">
    <source>
        <dbReference type="EMBL" id="GMG34119.1"/>
    </source>
</evidence>
<organism evidence="1 2">
    <name type="scientific">Aspergillus oryzae</name>
    <name type="common">Yellow koji mold</name>
    <dbReference type="NCBI Taxonomy" id="5062"/>
    <lineage>
        <taxon>Eukaryota</taxon>
        <taxon>Fungi</taxon>
        <taxon>Dikarya</taxon>
        <taxon>Ascomycota</taxon>
        <taxon>Pezizomycotina</taxon>
        <taxon>Eurotiomycetes</taxon>
        <taxon>Eurotiomycetidae</taxon>
        <taxon>Eurotiales</taxon>
        <taxon>Aspergillaceae</taxon>
        <taxon>Aspergillus</taxon>
        <taxon>Aspergillus subgen. Circumdati</taxon>
    </lineage>
</organism>
<gene>
    <name evidence="1" type="ORF">Aory04_000952200</name>
</gene>
<name>A0AAN4YNZ3_ASPOZ</name>
<comment type="caution">
    <text evidence="1">The sequence shown here is derived from an EMBL/GenBank/DDBJ whole genome shotgun (WGS) entry which is preliminary data.</text>
</comment>
<evidence type="ECO:0000313" key="2">
    <source>
        <dbReference type="Proteomes" id="UP001165205"/>
    </source>
</evidence>
<dbReference type="AlphaFoldDB" id="A0AAN4YNZ3"/>
<accession>A0AAN4YNZ3</accession>
<reference evidence="1" key="1">
    <citation type="submission" date="2023-04" db="EMBL/GenBank/DDBJ databases">
        <title>Aspergillus oryzae NBRC 4228.</title>
        <authorList>
            <person name="Ichikawa N."/>
            <person name="Sato H."/>
            <person name="Tonouchi N."/>
        </authorList>
    </citation>
    <scope>NUCLEOTIDE SEQUENCE</scope>
    <source>
        <strain evidence="1">NBRC 4228</strain>
    </source>
</reference>
<sequence length="121" mass="14202">MITRSYIYIHHAKNQFPEVFTLLLLPVLLLNLHTIVDLSEYSATPVITKEDSWVDLFFSHIPPEFVSDMKGDQHFQPFRPDDENWKLGGLADKTRWVDGNKIQVFWLVRNRRKTYIGKAVS</sequence>
<dbReference type="Proteomes" id="UP001165205">
    <property type="component" value="Unassembled WGS sequence"/>
</dbReference>
<proteinExistence type="predicted"/>